<organism evidence="1 2">
    <name type="scientific">Gossypium barbadense</name>
    <name type="common">Sea Island cotton</name>
    <name type="synonym">Hibiscus barbadensis</name>
    <dbReference type="NCBI Taxonomy" id="3634"/>
    <lineage>
        <taxon>Eukaryota</taxon>
        <taxon>Viridiplantae</taxon>
        <taxon>Streptophyta</taxon>
        <taxon>Embryophyta</taxon>
        <taxon>Tracheophyta</taxon>
        <taxon>Spermatophyta</taxon>
        <taxon>Magnoliopsida</taxon>
        <taxon>eudicotyledons</taxon>
        <taxon>Gunneridae</taxon>
        <taxon>Pentapetalae</taxon>
        <taxon>rosids</taxon>
        <taxon>malvids</taxon>
        <taxon>Malvales</taxon>
        <taxon>Malvaceae</taxon>
        <taxon>Malvoideae</taxon>
        <taxon>Gossypium</taxon>
    </lineage>
</organism>
<sequence length="153" mass="16887">MTRELRGDEEKMSMLETLCVKAKESISEVEDGMDRYEVDDTGIFLVDNDIEGTSNEIAAYIPKLFQNSLNLAKPPRPSKLSSVRSTPYASLPPLYKDTEVHIENDAKSNGKAAVGTVQGMSFSVQNRSGGGGVDLGDMKESKWEMFLESFVKL</sequence>
<evidence type="ECO:0000313" key="1">
    <source>
        <dbReference type="EMBL" id="KAB2046802.1"/>
    </source>
</evidence>
<accession>A0A5J5STB4</accession>
<reference evidence="2" key="1">
    <citation type="journal article" date="2020" name="Nat. Genet.">
        <title>Genomic diversifications of five Gossypium allopolyploid species and their impact on cotton improvement.</title>
        <authorList>
            <person name="Chen Z.J."/>
            <person name="Sreedasyam A."/>
            <person name="Ando A."/>
            <person name="Song Q."/>
            <person name="De Santiago L.M."/>
            <person name="Hulse-Kemp A.M."/>
            <person name="Ding M."/>
            <person name="Ye W."/>
            <person name="Kirkbride R.C."/>
            <person name="Jenkins J."/>
            <person name="Plott C."/>
            <person name="Lovell J."/>
            <person name="Lin Y.M."/>
            <person name="Vaughn R."/>
            <person name="Liu B."/>
            <person name="Simpson S."/>
            <person name="Scheffler B.E."/>
            <person name="Wen L."/>
            <person name="Saski C.A."/>
            <person name="Grover C.E."/>
            <person name="Hu G."/>
            <person name="Conover J.L."/>
            <person name="Carlson J.W."/>
            <person name="Shu S."/>
            <person name="Boston L.B."/>
            <person name="Williams M."/>
            <person name="Peterson D.G."/>
            <person name="McGee K."/>
            <person name="Jones D.C."/>
            <person name="Wendel J.F."/>
            <person name="Stelly D.M."/>
            <person name="Grimwood J."/>
            <person name="Schmutz J."/>
        </authorList>
    </citation>
    <scope>NUCLEOTIDE SEQUENCE [LARGE SCALE GENOMIC DNA]</scope>
    <source>
        <strain evidence="2">cv. 3-79</strain>
    </source>
</reference>
<dbReference type="EMBL" id="CM018214">
    <property type="protein sequence ID" value="KAB2046802.1"/>
    <property type="molecule type" value="Genomic_DNA"/>
</dbReference>
<evidence type="ECO:0000313" key="2">
    <source>
        <dbReference type="Proteomes" id="UP000327439"/>
    </source>
</evidence>
<proteinExistence type="predicted"/>
<dbReference type="Proteomes" id="UP000327439">
    <property type="component" value="Chromosome A13"/>
</dbReference>
<protein>
    <submittedName>
        <fullName evidence="1">Uncharacterized protein</fullName>
    </submittedName>
</protein>
<keyword evidence="2" id="KW-1185">Reference proteome</keyword>
<name>A0A5J5STB4_GOSBA</name>
<gene>
    <name evidence="1" type="ORF">ES319_A13G000700v1</name>
</gene>
<dbReference type="AlphaFoldDB" id="A0A5J5STB4"/>
<dbReference type="OrthoDB" id="5839at2759"/>